<accession>A0A2P4XK03</accession>
<dbReference type="OrthoDB" id="94134at2759"/>
<feature type="region of interest" description="Disordered" evidence="1">
    <location>
        <begin position="178"/>
        <end position="205"/>
    </location>
</feature>
<protein>
    <submittedName>
        <fullName evidence="2">Uncharacterized protein</fullName>
    </submittedName>
</protein>
<evidence type="ECO:0000313" key="2">
    <source>
        <dbReference type="EMBL" id="POM65819.1"/>
    </source>
</evidence>
<sequence length="251" mass="27748">MTVWMTSHFPETIDSTTKQMRITLPAKAVLAYSGHICERGHVCDRDNISTQAELSVPLSASCIWDYRSALVAIYRINLMELELQLNMDPGGDEKSTNSLKKRGLMKVNEGKLQLKASLIAALFDANDLFDTTLSTINTALKLIFDLLKPLVGEKSASPKASTRSADDMIRSLPALILEDQTGTSSHNESPADEADTDCANDPPRMTLRSSRAAMLRQREDQDVKQTMNAVMTTFAQDPTAKLESHFQAVRN</sequence>
<dbReference type="Proteomes" id="UP000237271">
    <property type="component" value="Unassembled WGS sequence"/>
</dbReference>
<gene>
    <name evidence="2" type="ORF">PHPALM_18412</name>
</gene>
<keyword evidence="3" id="KW-1185">Reference proteome</keyword>
<comment type="caution">
    <text evidence="2">The sequence shown here is derived from an EMBL/GenBank/DDBJ whole genome shotgun (WGS) entry which is preliminary data.</text>
</comment>
<reference evidence="2 3" key="1">
    <citation type="journal article" date="2017" name="Genome Biol. Evol.">
        <title>Phytophthora megakarya and P. palmivora, closely related causal agents of cacao black pod rot, underwent increases in genome sizes and gene numbers by different mechanisms.</title>
        <authorList>
            <person name="Ali S.S."/>
            <person name="Shao J."/>
            <person name="Lary D.J."/>
            <person name="Kronmiller B."/>
            <person name="Shen D."/>
            <person name="Strem M.D."/>
            <person name="Amoako-Attah I."/>
            <person name="Akrofi A.Y."/>
            <person name="Begoude B.A."/>
            <person name="Ten Hoopen G.M."/>
            <person name="Coulibaly K."/>
            <person name="Kebe B.I."/>
            <person name="Melnick R.L."/>
            <person name="Guiltinan M.J."/>
            <person name="Tyler B.M."/>
            <person name="Meinhardt L.W."/>
            <person name="Bailey B.A."/>
        </authorList>
    </citation>
    <scope>NUCLEOTIDE SEQUENCE [LARGE SCALE GENOMIC DNA]</scope>
    <source>
        <strain evidence="3">sbr112.9</strain>
    </source>
</reference>
<evidence type="ECO:0000256" key="1">
    <source>
        <dbReference type="SAM" id="MobiDB-lite"/>
    </source>
</evidence>
<name>A0A2P4XK03_9STRA</name>
<organism evidence="2 3">
    <name type="scientific">Phytophthora palmivora</name>
    <dbReference type="NCBI Taxonomy" id="4796"/>
    <lineage>
        <taxon>Eukaryota</taxon>
        <taxon>Sar</taxon>
        <taxon>Stramenopiles</taxon>
        <taxon>Oomycota</taxon>
        <taxon>Peronosporomycetes</taxon>
        <taxon>Peronosporales</taxon>
        <taxon>Peronosporaceae</taxon>
        <taxon>Phytophthora</taxon>
    </lineage>
</organism>
<evidence type="ECO:0000313" key="3">
    <source>
        <dbReference type="Proteomes" id="UP000237271"/>
    </source>
</evidence>
<dbReference type="EMBL" id="NCKW01009896">
    <property type="protein sequence ID" value="POM65819.1"/>
    <property type="molecule type" value="Genomic_DNA"/>
</dbReference>
<dbReference type="AlphaFoldDB" id="A0A2P4XK03"/>
<proteinExistence type="predicted"/>